<name>A0ABV9C0T5_9GAMM</name>
<keyword evidence="2" id="KW-1185">Reference proteome</keyword>
<accession>A0ABV9C0T5</accession>
<dbReference type="EMBL" id="JBHSGA010000013">
    <property type="protein sequence ID" value="MFC4526377.1"/>
    <property type="molecule type" value="Genomic_DNA"/>
</dbReference>
<organism evidence="1 2">
    <name type="scientific">Dyella halodurans</name>
    <dbReference type="NCBI Taxonomy" id="1920171"/>
    <lineage>
        <taxon>Bacteria</taxon>
        <taxon>Pseudomonadati</taxon>
        <taxon>Pseudomonadota</taxon>
        <taxon>Gammaproteobacteria</taxon>
        <taxon>Lysobacterales</taxon>
        <taxon>Rhodanobacteraceae</taxon>
        <taxon>Dyella</taxon>
    </lineage>
</organism>
<gene>
    <name evidence="1" type="ORF">ACFO5W_06960</name>
</gene>
<protein>
    <submittedName>
        <fullName evidence="1">Helix-turn-helix domain-containing protein</fullName>
    </submittedName>
</protein>
<dbReference type="SUPFAM" id="SSF47413">
    <property type="entry name" value="lambda repressor-like DNA-binding domains"/>
    <property type="match status" value="1"/>
</dbReference>
<comment type="caution">
    <text evidence="1">The sequence shown here is derived from an EMBL/GenBank/DDBJ whole genome shotgun (WGS) entry which is preliminary data.</text>
</comment>
<dbReference type="RefSeq" id="WP_266151122.1">
    <property type="nucleotide sequence ID" value="NZ_CP064028.1"/>
</dbReference>
<sequence>MDTWKDKIVALEARGWTLTGIGNAVDLSPSSISDIKQGRCKNPGGMAAVKIHNLFSTGALPPGREVAANAPHSKRKRAA</sequence>
<proteinExistence type="predicted"/>
<dbReference type="Proteomes" id="UP001595961">
    <property type="component" value="Unassembled WGS sequence"/>
</dbReference>
<dbReference type="InterPro" id="IPR010982">
    <property type="entry name" value="Lambda_DNA-bd_dom_sf"/>
</dbReference>
<evidence type="ECO:0000313" key="2">
    <source>
        <dbReference type="Proteomes" id="UP001595961"/>
    </source>
</evidence>
<evidence type="ECO:0000313" key="1">
    <source>
        <dbReference type="EMBL" id="MFC4526377.1"/>
    </source>
</evidence>
<reference evidence="2" key="1">
    <citation type="journal article" date="2019" name="Int. J. Syst. Evol. Microbiol.">
        <title>The Global Catalogue of Microorganisms (GCM) 10K type strain sequencing project: providing services to taxonomists for standard genome sequencing and annotation.</title>
        <authorList>
            <consortium name="The Broad Institute Genomics Platform"/>
            <consortium name="The Broad Institute Genome Sequencing Center for Infectious Disease"/>
            <person name="Wu L."/>
            <person name="Ma J."/>
        </authorList>
    </citation>
    <scope>NUCLEOTIDE SEQUENCE [LARGE SCALE GENOMIC DNA]</scope>
    <source>
        <strain evidence="2">CCM 4481</strain>
    </source>
</reference>